<gene>
    <name evidence="1" type="ORF">J0A69_21655</name>
</gene>
<name>A0ABS3CLV1_9BACT</name>
<proteinExistence type="predicted"/>
<comment type="caution">
    <text evidence="1">The sequence shown here is derived from an EMBL/GenBank/DDBJ whole genome shotgun (WGS) entry which is preliminary data.</text>
</comment>
<dbReference type="Proteomes" id="UP000664480">
    <property type="component" value="Unassembled WGS sequence"/>
</dbReference>
<dbReference type="EMBL" id="JAFKCU010000008">
    <property type="protein sequence ID" value="MBN7818060.1"/>
    <property type="molecule type" value="Genomic_DNA"/>
</dbReference>
<sequence length="90" mass="10378">MNKRLEIQKNTILQFFASLEGDYWKTLEEIANFTQIDSATVAEIITDSGDFVRSSYRVKQGEPLYTSRDIFRDKAPLVDKVIGAFKNRID</sequence>
<reference evidence="1 2" key="1">
    <citation type="submission" date="2021-03" db="EMBL/GenBank/DDBJ databases">
        <title>novel species isolated from a fishpond in China.</title>
        <authorList>
            <person name="Lu H."/>
            <person name="Cai Z."/>
        </authorList>
    </citation>
    <scope>NUCLEOTIDE SEQUENCE [LARGE SCALE GENOMIC DNA]</scope>
    <source>
        <strain evidence="1 2">YJ13C</strain>
    </source>
</reference>
<keyword evidence="2" id="KW-1185">Reference proteome</keyword>
<evidence type="ECO:0000313" key="2">
    <source>
        <dbReference type="Proteomes" id="UP000664480"/>
    </source>
</evidence>
<accession>A0ABS3CLV1</accession>
<protein>
    <submittedName>
        <fullName evidence="1">Uncharacterized protein</fullName>
    </submittedName>
</protein>
<evidence type="ECO:0000313" key="1">
    <source>
        <dbReference type="EMBL" id="MBN7818060.1"/>
    </source>
</evidence>
<dbReference type="RefSeq" id="WP_206588724.1">
    <property type="nucleotide sequence ID" value="NZ_JAFKCU010000008.1"/>
</dbReference>
<organism evidence="1 2">
    <name type="scientific">Algoriphagus pacificus</name>
    <dbReference type="NCBI Taxonomy" id="2811234"/>
    <lineage>
        <taxon>Bacteria</taxon>
        <taxon>Pseudomonadati</taxon>
        <taxon>Bacteroidota</taxon>
        <taxon>Cytophagia</taxon>
        <taxon>Cytophagales</taxon>
        <taxon>Cyclobacteriaceae</taxon>
        <taxon>Algoriphagus</taxon>
    </lineage>
</organism>